<organism evidence="4 5">
    <name type="scientific">Batillaria attramentaria</name>
    <dbReference type="NCBI Taxonomy" id="370345"/>
    <lineage>
        <taxon>Eukaryota</taxon>
        <taxon>Metazoa</taxon>
        <taxon>Spiralia</taxon>
        <taxon>Lophotrochozoa</taxon>
        <taxon>Mollusca</taxon>
        <taxon>Gastropoda</taxon>
        <taxon>Caenogastropoda</taxon>
        <taxon>Sorbeoconcha</taxon>
        <taxon>Cerithioidea</taxon>
        <taxon>Batillariidae</taxon>
        <taxon>Batillaria</taxon>
    </lineage>
</organism>
<feature type="compositionally biased region" description="Low complexity" evidence="1">
    <location>
        <begin position="24"/>
        <end position="112"/>
    </location>
</feature>
<feature type="compositionally biased region" description="Polar residues" evidence="1">
    <location>
        <begin position="113"/>
        <end position="146"/>
    </location>
</feature>
<dbReference type="AlphaFoldDB" id="A0ABD0M2P7"/>
<keyword evidence="2" id="KW-1133">Transmembrane helix</keyword>
<keyword evidence="2" id="KW-0472">Membrane</keyword>
<evidence type="ECO:0000256" key="1">
    <source>
        <dbReference type="SAM" id="MobiDB-lite"/>
    </source>
</evidence>
<reference evidence="4 5" key="1">
    <citation type="journal article" date="2023" name="Sci. Data">
        <title>Genome assembly of the Korean intertidal mud-creeper Batillaria attramentaria.</title>
        <authorList>
            <person name="Patra A.K."/>
            <person name="Ho P.T."/>
            <person name="Jun S."/>
            <person name="Lee S.J."/>
            <person name="Kim Y."/>
            <person name="Won Y.J."/>
        </authorList>
    </citation>
    <scope>NUCLEOTIDE SEQUENCE [LARGE SCALE GENOMIC DNA]</scope>
    <source>
        <strain evidence="4">Wonlab-2016</strain>
    </source>
</reference>
<keyword evidence="2" id="KW-0812">Transmembrane</keyword>
<accession>A0ABD0M2P7</accession>
<proteinExistence type="predicted"/>
<dbReference type="Proteomes" id="UP001519460">
    <property type="component" value="Unassembled WGS sequence"/>
</dbReference>
<feature type="chain" id="PRO_5044835876" evidence="3">
    <location>
        <begin position="22"/>
        <end position="490"/>
    </location>
</feature>
<protein>
    <submittedName>
        <fullName evidence="4">Uncharacterized protein</fullName>
    </submittedName>
</protein>
<gene>
    <name evidence="4" type="ORF">BaRGS_00002291</name>
</gene>
<feature type="transmembrane region" description="Helical" evidence="2">
    <location>
        <begin position="456"/>
        <end position="480"/>
    </location>
</feature>
<comment type="caution">
    <text evidence="4">The sequence shown here is derived from an EMBL/GenBank/DDBJ whole genome shotgun (WGS) entry which is preliminary data.</text>
</comment>
<evidence type="ECO:0000256" key="2">
    <source>
        <dbReference type="SAM" id="Phobius"/>
    </source>
</evidence>
<feature type="compositionally biased region" description="Polar residues" evidence="1">
    <location>
        <begin position="169"/>
        <end position="181"/>
    </location>
</feature>
<evidence type="ECO:0000313" key="4">
    <source>
        <dbReference type="EMBL" id="KAK7506179.1"/>
    </source>
</evidence>
<feature type="region of interest" description="Disordered" evidence="1">
    <location>
        <begin position="24"/>
        <end position="255"/>
    </location>
</feature>
<feature type="compositionally biased region" description="Low complexity" evidence="1">
    <location>
        <begin position="147"/>
        <end position="168"/>
    </location>
</feature>
<evidence type="ECO:0000313" key="5">
    <source>
        <dbReference type="Proteomes" id="UP001519460"/>
    </source>
</evidence>
<feature type="compositionally biased region" description="Low complexity" evidence="1">
    <location>
        <begin position="182"/>
        <end position="204"/>
    </location>
</feature>
<feature type="compositionally biased region" description="Low complexity" evidence="1">
    <location>
        <begin position="218"/>
        <end position="247"/>
    </location>
</feature>
<feature type="signal peptide" evidence="3">
    <location>
        <begin position="1"/>
        <end position="21"/>
    </location>
</feature>
<evidence type="ECO:0000256" key="3">
    <source>
        <dbReference type="SAM" id="SignalP"/>
    </source>
</evidence>
<keyword evidence="3" id="KW-0732">Signal</keyword>
<sequence>MSPCGIVLRLLIVSLIASVKAASTTAPTTVTTTAGPSTSAATTQSADTTSDSGATPTAATTSAASATAAPSTTGIMNTTTTTAPATSTTSPTNQTTTTLSSSIGSTTNSTPTQPNVTTTAPIPSTFSSSTEGHTGGTPTQAPNSTGSSANTTAPPSDASASSSLPGPANMTTVYTSIDSNFTDTSGSSDSPTQQTPTTTASLATGTGGQETSPPDGATGTTTVTSPTSSTPEVVTTTSSPPTTTPRPSNYPTQPVNTDGFLVWTISVGQGQTSDIVCSECNKSEILSKIRYALKDIPGFYDVRLGEPETARRRKRVAQDAEFTVEVLLHARDTISSHNSADKAKSALQALNTTVQNLTISGDALDNIITGFVNETSSLCNMDRACNTGYTCRGTGTDVKCYHNCDDQGWSCGEHGTCEVIVGTDGTATTSCRCESNDDTVYSGDRCQESEINPDKVVAIVAGVLGAACALFLLIIIWLCWKLRGTSSPSK</sequence>
<name>A0ABD0M2P7_9CAEN</name>
<dbReference type="EMBL" id="JACVVK020000007">
    <property type="protein sequence ID" value="KAK7506179.1"/>
    <property type="molecule type" value="Genomic_DNA"/>
</dbReference>
<keyword evidence="5" id="KW-1185">Reference proteome</keyword>